<protein>
    <recommendedName>
        <fullName evidence="3">Heterokaryon incompatibility domain-containing protein</fullName>
    </recommendedName>
</protein>
<evidence type="ECO:0000313" key="1">
    <source>
        <dbReference type="EMBL" id="KAF7546321.1"/>
    </source>
</evidence>
<evidence type="ECO:0008006" key="3">
    <source>
        <dbReference type="Google" id="ProtNLM"/>
    </source>
</evidence>
<dbReference type="Proteomes" id="UP000722485">
    <property type="component" value="Unassembled WGS sequence"/>
</dbReference>
<evidence type="ECO:0000313" key="2">
    <source>
        <dbReference type="Proteomes" id="UP000722485"/>
    </source>
</evidence>
<name>A0A9P5HB18_9HYPO</name>
<comment type="caution">
    <text evidence="1">The sequence shown here is derived from an EMBL/GenBank/DDBJ whole genome shotgun (WGS) entry which is preliminary data.</text>
</comment>
<accession>A0A9P5HB18</accession>
<dbReference type="OrthoDB" id="5382128at2759"/>
<sequence length="511" mass="57393">MYRSLLKGGEISKTDEVWHDYISVPQWSNDVKDRILLAVPDIYGSAHVTILHFEDLRKESVQALYEAQGTDERLKAIIDICNIKWFTRVWTAMEYVRSRHVISVDEDYDVCPNKDDPLFLNQMNRVWGDEVSKHKSAHELEARANLGKNIVPWALGPLQKMRGGKSSVFGLSFSLLSKRRCQSNRDFLHALLGLVEPVYDRPLGHDFDHEYPRIARLCISSGDYSPLLMTPGLSGIQKDQDLRQGFVNVNIWPLGPGRQPPDFHHDFSFENGDWENGDPMLTLERIGIVSEAHEQKFGADLMSRFAHDASIVLRATGPDLDAFVKTLGTRLYDQDFEIINQNLAVESHCNRLASILQQRFDTGEENWPLEGTDGARWVAEAMTLAAETPKGKGRRPLSKIEIGGAHGGTIHLGFAGRNCLVSAPCTSCHRPYVFRAGLFEPPSHVGGAVAYRIRGLDYEFSRKNGVGILVKDGCVVGRMAWATPACECLELEKVKIKLPTLPYPSPRPYDI</sequence>
<dbReference type="AlphaFoldDB" id="A0A9P5HB18"/>
<dbReference type="EMBL" id="JAANBB010000218">
    <property type="protein sequence ID" value="KAF7546321.1"/>
    <property type="molecule type" value="Genomic_DNA"/>
</dbReference>
<organism evidence="1 2">
    <name type="scientific">Cylindrodendrum hubeiense</name>
    <dbReference type="NCBI Taxonomy" id="595255"/>
    <lineage>
        <taxon>Eukaryota</taxon>
        <taxon>Fungi</taxon>
        <taxon>Dikarya</taxon>
        <taxon>Ascomycota</taxon>
        <taxon>Pezizomycotina</taxon>
        <taxon>Sordariomycetes</taxon>
        <taxon>Hypocreomycetidae</taxon>
        <taxon>Hypocreales</taxon>
        <taxon>Nectriaceae</taxon>
        <taxon>Cylindrodendrum</taxon>
    </lineage>
</organism>
<gene>
    <name evidence="1" type="ORF">G7Z17_g8526</name>
</gene>
<proteinExistence type="predicted"/>
<reference evidence="1" key="1">
    <citation type="submission" date="2020-03" db="EMBL/GenBank/DDBJ databases">
        <title>Draft Genome Sequence of Cylindrodendrum hubeiense.</title>
        <authorList>
            <person name="Buettner E."/>
            <person name="Kellner H."/>
        </authorList>
    </citation>
    <scope>NUCLEOTIDE SEQUENCE</scope>
    <source>
        <strain evidence="1">IHI 201604</strain>
    </source>
</reference>
<keyword evidence="2" id="KW-1185">Reference proteome</keyword>